<name>A0ACC3SRA9_LIPKO</name>
<dbReference type="EMBL" id="MU971517">
    <property type="protein sequence ID" value="KAK9234095.1"/>
    <property type="molecule type" value="Genomic_DNA"/>
</dbReference>
<sequence length="224" mass="24040">MKIEGSKFIVTGGLGGIGGAVAKDFLRRGAKVALFDVLPAEKGTSLVAEYHSTDVIYINVDISDSTSTKSGVEAVVEKFGNLKGVMHCAGIAVKRPWSNAVADSISDFRKMMNVNATGTFIVNAHVTDAINKALNHPAHPSHNRPSSKFWTTDEERGVIVNFSSAAAHGLYARTLCYGPSKLAVAGITRSIAYESHTEKTSVTRSRIRISKALKNSNTNKQNPH</sequence>
<keyword evidence="2" id="KW-1185">Reference proteome</keyword>
<evidence type="ECO:0000313" key="1">
    <source>
        <dbReference type="EMBL" id="KAK9234095.1"/>
    </source>
</evidence>
<comment type="caution">
    <text evidence="1">The sequence shown here is derived from an EMBL/GenBank/DDBJ whole genome shotgun (WGS) entry which is preliminary data.</text>
</comment>
<protein>
    <submittedName>
        <fullName evidence="1">Uncharacterized protein</fullName>
    </submittedName>
</protein>
<accession>A0ACC3SRA9</accession>
<reference evidence="2" key="1">
    <citation type="journal article" date="2024" name="Front. Bioeng. Biotechnol.">
        <title>Genome-scale model development and genomic sequencing of the oleaginous clade Lipomyces.</title>
        <authorList>
            <person name="Czajka J.J."/>
            <person name="Han Y."/>
            <person name="Kim J."/>
            <person name="Mondo S.J."/>
            <person name="Hofstad B.A."/>
            <person name="Robles A."/>
            <person name="Haridas S."/>
            <person name="Riley R."/>
            <person name="LaButti K."/>
            <person name="Pangilinan J."/>
            <person name="Andreopoulos W."/>
            <person name="Lipzen A."/>
            <person name="Yan J."/>
            <person name="Wang M."/>
            <person name="Ng V."/>
            <person name="Grigoriev I.V."/>
            <person name="Spatafora J.W."/>
            <person name="Magnuson J.K."/>
            <person name="Baker S.E."/>
            <person name="Pomraning K.R."/>
        </authorList>
    </citation>
    <scope>NUCLEOTIDE SEQUENCE [LARGE SCALE GENOMIC DNA]</scope>
    <source>
        <strain evidence="2">CBS 7786</strain>
    </source>
</reference>
<evidence type="ECO:0000313" key="2">
    <source>
        <dbReference type="Proteomes" id="UP001433508"/>
    </source>
</evidence>
<proteinExistence type="predicted"/>
<dbReference type="Proteomes" id="UP001433508">
    <property type="component" value="Unassembled WGS sequence"/>
</dbReference>
<organism evidence="1 2">
    <name type="scientific">Lipomyces kononenkoae</name>
    <name type="common">Yeast</name>
    <dbReference type="NCBI Taxonomy" id="34357"/>
    <lineage>
        <taxon>Eukaryota</taxon>
        <taxon>Fungi</taxon>
        <taxon>Dikarya</taxon>
        <taxon>Ascomycota</taxon>
        <taxon>Saccharomycotina</taxon>
        <taxon>Lipomycetes</taxon>
        <taxon>Lipomycetales</taxon>
        <taxon>Lipomycetaceae</taxon>
        <taxon>Lipomyces</taxon>
    </lineage>
</organism>
<gene>
    <name evidence="1" type="ORF">V1525DRAFT_383972</name>
</gene>